<dbReference type="Pfam" id="PF09963">
    <property type="entry name" value="DUF2197"/>
    <property type="match status" value="1"/>
</dbReference>
<keyword evidence="2" id="KW-1185">Reference proteome</keyword>
<dbReference type="OrthoDB" id="2989868at2"/>
<dbReference type="EMBL" id="QJKK01000003">
    <property type="protein sequence ID" value="RAL25985.1"/>
    <property type="molecule type" value="Genomic_DNA"/>
</dbReference>
<sequence length="67" mass="8111">MKLICILCDQSFELNKIQEKKVKKHPHKIQICPTCYLRISKQVEKRHQEKESEERTNEFIYLGYSND</sequence>
<protein>
    <recommendedName>
        <fullName evidence="3">DUF2197 domain-containing protein</fullName>
    </recommendedName>
</protein>
<name>A0A364K6Q2_9BACL</name>
<dbReference type="InterPro" id="IPR019241">
    <property type="entry name" value="DUF2197"/>
</dbReference>
<reference evidence="1 2" key="1">
    <citation type="submission" date="2018-06" db="EMBL/GenBank/DDBJ databases">
        <title>Thermoflavimicrobium daqus sp. nov., a thermophilic microbe isolated from Moutai-flavour Daqu.</title>
        <authorList>
            <person name="Wang X."/>
            <person name="Zhou H."/>
        </authorList>
    </citation>
    <scope>NUCLEOTIDE SEQUENCE [LARGE SCALE GENOMIC DNA]</scope>
    <source>
        <strain evidence="1 2">FBKL4.011</strain>
    </source>
</reference>
<dbReference type="RefSeq" id="WP_113658599.1">
    <property type="nucleotide sequence ID" value="NZ_KZ845665.1"/>
</dbReference>
<gene>
    <name evidence="1" type="ORF">DL897_07945</name>
</gene>
<evidence type="ECO:0000313" key="2">
    <source>
        <dbReference type="Proteomes" id="UP000251213"/>
    </source>
</evidence>
<dbReference type="Proteomes" id="UP000251213">
    <property type="component" value="Unassembled WGS sequence"/>
</dbReference>
<dbReference type="AlphaFoldDB" id="A0A364K6Q2"/>
<proteinExistence type="predicted"/>
<accession>A0A364K6Q2</accession>
<organism evidence="1 2">
    <name type="scientific">Thermoflavimicrobium daqui</name>
    <dbReference type="NCBI Taxonomy" id="2137476"/>
    <lineage>
        <taxon>Bacteria</taxon>
        <taxon>Bacillati</taxon>
        <taxon>Bacillota</taxon>
        <taxon>Bacilli</taxon>
        <taxon>Bacillales</taxon>
        <taxon>Thermoactinomycetaceae</taxon>
        <taxon>Thermoflavimicrobium</taxon>
    </lineage>
</organism>
<evidence type="ECO:0000313" key="1">
    <source>
        <dbReference type="EMBL" id="RAL25985.1"/>
    </source>
</evidence>
<reference evidence="1 2" key="2">
    <citation type="submission" date="2018-06" db="EMBL/GenBank/DDBJ databases">
        <authorList>
            <person name="Zhirakovskaya E."/>
        </authorList>
    </citation>
    <scope>NUCLEOTIDE SEQUENCE [LARGE SCALE GENOMIC DNA]</scope>
    <source>
        <strain evidence="1 2">FBKL4.011</strain>
    </source>
</reference>
<comment type="caution">
    <text evidence="1">The sequence shown here is derived from an EMBL/GenBank/DDBJ whole genome shotgun (WGS) entry which is preliminary data.</text>
</comment>
<evidence type="ECO:0008006" key="3">
    <source>
        <dbReference type="Google" id="ProtNLM"/>
    </source>
</evidence>